<name>A0AA46SJG4_CYTFI</name>
<feature type="region of interest" description="Disordered" evidence="1">
    <location>
        <begin position="31"/>
        <end position="90"/>
    </location>
</feature>
<reference evidence="3" key="1">
    <citation type="submission" date="2022-10" db="EMBL/GenBank/DDBJ databases">
        <title>Mechanism of multi-heavy metal repair in Cytobacillus Firmus M7.</title>
        <authorList>
            <person name="Li X."/>
            <person name="Yu C."/>
        </authorList>
    </citation>
    <scope>NUCLEOTIDE SEQUENCE</scope>
    <source>
        <strain evidence="3">M7</strain>
    </source>
</reference>
<keyword evidence="2" id="KW-0472">Membrane</keyword>
<evidence type="ECO:0000256" key="2">
    <source>
        <dbReference type="SAM" id="Phobius"/>
    </source>
</evidence>
<keyword evidence="2" id="KW-1133">Transmembrane helix</keyword>
<proteinExistence type="predicted"/>
<gene>
    <name evidence="3" type="ORF">OD459_24430</name>
</gene>
<dbReference type="Proteomes" id="UP001163104">
    <property type="component" value="Chromosome"/>
</dbReference>
<evidence type="ECO:0008006" key="5">
    <source>
        <dbReference type="Google" id="ProtNLM"/>
    </source>
</evidence>
<dbReference type="RefSeq" id="WP_263599566.1">
    <property type="nucleotide sequence ID" value="NZ_CP107027.1"/>
</dbReference>
<sequence>MKKPTKNLYFYSIAMVIAGMLAGCGDKTNVGANDDDLKNNSSLKSAAEETAGESEANDGKDTSTEGSAHSESDSTASGNSAGDKEVNETLSQYSSQQIEYARVWLQLGPNQDLDELYVRHIPAGTPLNPEDETSADYPEDVIQLAGSRLADGSVTYKGNGDGTVNVYNVPLRWDGQYPAGEKIYSDIIENTKQVSIEPGEDEKVIDLIEKLIEE</sequence>
<keyword evidence="2" id="KW-0812">Transmembrane</keyword>
<feature type="transmembrane region" description="Helical" evidence="2">
    <location>
        <begin position="7"/>
        <end position="23"/>
    </location>
</feature>
<evidence type="ECO:0000313" key="3">
    <source>
        <dbReference type="EMBL" id="UYG95289.1"/>
    </source>
</evidence>
<feature type="compositionally biased region" description="Basic and acidic residues" evidence="1">
    <location>
        <begin position="57"/>
        <end position="72"/>
    </location>
</feature>
<dbReference type="AlphaFoldDB" id="A0AA46SJG4"/>
<accession>A0AA46SJG4</accession>
<dbReference type="PROSITE" id="PS51257">
    <property type="entry name" value="PROKAR_LIPOPROTEIN"/>
    <property type="match status" value="1"/>
</dbReference>
<evidence type="ECO:0000256" key="1">
    <source>
        <dbReference type="SAM" id="MobiDB-lite"/>
    </source>
</evidence>
<dbReference type="EMBL" id="CP107027">
    <property type="protein sequence ID" value="UYG95289.1"/>
    <property type="molecule type" value="Genomic_DNA"/>
</dbReference>
<evidence type="ECO:0000313" key="4">
    <source>
        <dbReference type="Proteomes" id="UP001163104"/>
    </source>
</evidence>
<protein>
    <recommendedName>
        <fullName evidence="5">Lipoprotein</fullName>
    </recommendedName>
</protein>
<organism evidence="3 4">
    <name type="scientific">Cytobacillus firmus</name>
    <name type="common">Bacillus firmus</name>
    <dbReference type="NCBI Taxonomy" id="1399"/>
    <lineage>
        <taxon>Bacteria</taxon>
        <taxon>Bacillati</taxon>
        <taxon>Bacillota</taxon>
        <taxon>Bacilli</taxon>
        <taxon>Bacillales</taxon>
        <taxon>Bacillaceae</taxon>
        <taxon>Cytobacillus</taxon>
    </lineage>
</organism>